<keyword evidence="2" id="KW-1185">Reference proteome</keyword>
<dbReference type="EMBL" id="JAVIJP010000107">
    <property type="protein sequence ID" value="KAL3613745.1"/>
    <property type="molecule type" value="Genomic_DNA"/>
</dbReference>
<evidence type="ECO:0000313" key="2">
    <source>
        <dbReference type="Proteomes" id="UP001632038"/>
    </source>
</evidence>
<gene>
    <name evidence="1" type="ORF">CASFOL_041819</name>
</gene>
<comment type="caution">
    <text evidence="1">The sequence shown here is derived from an EMBL/GenBank/DDBJ whole genome shotgun (WGS) entry which is preliminary data.</text>
</comment>
<reference evidence="2" key="1">
    <citation type="journal article" date="2024" name="IScience">
        <title>Strigolactones Initiate the Formation of Haustorium-like Structures in Castilleja.</title>
        <authorList>
            <person name="Buerger M."/>
            <person name="Peterson D."/>
            <person name="Chory J."/>
        </authorList>
    </citation>
    <scope>NUCLEOTIDE SEQUENCE [LARGE SCALE GENOMIC DNA]</scope>
</reference>
<dbReference type="AlphaFoldDB" id="A0ABD3B8Q8"/>
<name>A0ABD3B8Q8_9LAMI</name>
<accession>A0ABD3B8Q8</accession>
<protein>
    <submittedName>
        <fullName evidence="1">Uncharacterized protein</fullName>
    </submittedName>
</protein>
<organism evidence="1 2">
    <name type="scientific">Castilleja foliolosa</name>
    <dbReference type="NCBI Taxonomy" id="1961234"/>
    <lineage>
        <taxon>Eukaryota</taxon>
        <taxon>Viridiplantae</taxon>
        <taxon>Streptophyta</taxon>
        <taxon>Embryophyta</taxon>
        <taxon>Tracheophyta</taxon>
        <taxon>Spermatophyta</taxon>
        <taxon>Magnoliopsida</taxon>
        <taxon>eudicotyledons</taxon>
        <taxon>Gunneridae</taxon>
        <taxon>Pentapetalae</taxon>
        <taxon>asterids</taxon>
        <taxon>lamiids</taxon>
        <taxon>Lamiales</taxon>
        <taxon>Orobanchaceae</taxon>
        <taxon>Pedicularideae</taxon>
        <taxon>Castillejinae</taxon>
        <taxon>Castilleja</taxon>
    </lineage>
</organism>
<sequence length="142" mass="16074">MKGDDDHDLFIGNNDGGKVDGNNNRDGYGDVYMDSYSDGSTDNDDNDTILTATLTTKTTTSWKVMTTWKATTLKSRTNAGKGCKSVKYIFLQECLKYYTPECAPEYKQLRKARNRFVYAGSARKRRHTIHVTVTRLRALLTL</sequence>
<dbReference type="Proteomes" id="UP001632038">
    <property type="component" value="Unassembled WGS sequence"/>
</dbReference>
<proteinExistence type="predicted"/>
<evidence type="ECO:0000313" key="1">
    <source>
        <dbReference type="EMBL" id="KAL3613745.1"/>
    </source>
</evidence>